<keyword evidence="3" id="KW-1185">Reference proteome</keyword>
<reference evidence="2" key="1">
    <citation type="submission" date="2023-03" db="EMBL/GenBank/DDBJ databases">
        <title>Chromosome-scale reference genome and RAD-based genetic map of yellow starthistle (Centaurea solstitialis) reveal putative structural variation and QTLs associated with invader traits.</title>
        <authorList>
            <person name="Reatini B."/>
            <person name="Cang F.A."/>
            <person name="Jiang Q."/>
            <person name="Mckibben M.T.W."/>
            <person name="Barker M.S."/>
            <person name="Rieseberg L.H."/>
            <person name="Dlugosch K.M."/>
        </authorList>
    </citation>
    <scope>NUCLEOTIDE SEQUENCE</scope>
    <source>
        <strain evidence="2">CAN-66</strain>
        <tissue evidence="2">Leaf</tissue>
    </source>
</reference>
<dbReference type="AlphaFoldDB" id="A0AA38SGK8"/>
<dbReference type="GO" id="GO:0003676">
    <property type="term" value="F:nucleic acid binding"/>
    <property type="evidence" value="ECO:0007669"/>
    <property type="project" value="InterPro"/>
</dbReference>
<dbReference type="PANTHER" id="PTHR42648">
    <property type="entry name" value="TRANSPOSASE, PUTATIVE-RELATED"/>
    <property type="match status" value="1"/>
</dbReference>
<comment type="caution">
    <text evidence="2">The sequence shown here is derived from an EMBL/GenBank/DDBJ whole genome shotgun (WGS) entry which is preliminary data.</text>
</comment>
<proteinExistence type="predicted"/>
<dbReference type="InterPro" id="IPR001584">
    <property type="entry name" value="Integrase_cat-core"/>
</dbReference>
<dbReference type="InterPro" id="IPR039537">
    <property type="entry name" value="Retrotran_Ty1/copia-like"/>
</dbReference>
<dbReference type="InterPro" id="IPR025724">
    <property type="entry name" value="GAG-pre-integrase_dom"/>
</dbReference>
<accession>A0AA38SGK8</accession>
<dbReference type="SUPFAM" id="SSF53098">
    <property type="entry name" value="Ribonuclease H-like"/>
    <property type="match status" value="1"/>
</dbReference>
<dbReference type="Gene3D" id="3.30.420.10">
    <property type="entry name" value="Ribonuclease H-like superfamily/Ribonuclease H"/>
    <property type="match status" value="1"/>
</dbReference>
<dbReference type="PROSITE" id="PS50994">
    <property type="entry name" value="INTEGRASE"/>
    <property type="match status" value="1"/>
</dbReference>
<name>A0AA38SGK8_9ASTR</name>
<evidence type="ECO:0000313" key="2">
    <source>
        <dbReference type="EMBL" id="KAJ9535810.1"/>
    </source>
</evidence>
<evidence type="ECO:0000259" key="1">
    <source>
        <dbReference type="PROSITE" id="PS50994"/>
    </source>
</evidence>
<sequence length="419" mass="47507">MEKEPGSMPREDKSHLKCDHCGMTKHTKDQCFRLVGYPEWWSDGHKKGTKATGMEKGKTSIVTSTNDGNRSTEFGGMAAAATFGLNGKDDDFSMCTGTGVEGEVSTTPSYPQPNLSTFMKKSFEICKQYPKYNGNANVAQNHVGKQNKSWIFDCGATDTMTYELSDLTSLSKPRKTYIDTTNGGKWILANCLYVPSLSHKLLSISHVTKELNCSVLMHPTFCLLQDIKTGRIIGRGTERHGLYYVVEVTQNGTVMLAHGSAEREAWLWHRRLGHPSTGYLHILFPEFFPSNSTSLCETCVLAKSHRKTFKPNNTRVEMPFSLIHSDVWAPASTIRGQNFHFFVIFVDDCTRMTWIYFKKNKSEVLDRFTVFYAMIQTQFQKNIQLFRSDNGGEFVNTHMKQFFQSKGIIHQTTYPHTPE</sequence>
<protein>
    <recommendedName>
        <fullName evidence="1">Integrase catalytic domain-containing protein</fullName>
    </recommendedName>
</protein>
<dbReference type="Pfam" id="PF00665">
    <property type="entry name" value="rve"/>
    <property type="match status" value="1"/>
</dbReference>
<dbReference type="EMBL" id="JARYMX010000120">
    <property type="protein sequence ID" value="KAJ9535810.1"/>
    <property type="molecule type" value="Genomic_DNA"/>
</dbReference>
<dbReference type="Pfam" id="PF13976">
    <property type="entry name" value="gag_pre-integrs"/>
    <property type="match status" value="1"/>
</dbReference>
<feature type="domain" description="Integrase catalytic" evidence="1">
    <location>
        <begin position="315"/>
        <end position="419"/>
    </location>
</feature>
<dbReference type="Proteomes" id="UP001172457">
    <property type="component" value="Unassembled WGS sequence"/>
</dbReference>
<gene>
    <name evidence="2" type="ORF">OSB04_un001042</name>
</gene>
<dbReference type="InterPro" id="IPR012337">
    <property type="entry name" value="RNaseH-like_sf"/>
</dbReference>
<organism evidence="2 3">
    <name type="scientific">Centaurea solstitialis</name>
    <name type="common">yellow star-thistle</name>
    <dbReference type="NCBI Taxonomy" id="347529"/>
    <lineage>
        <taxon>Eukaryota</taxon>
        <taxon>Viridiplantae</taxon>
        <taxon>Streptophyta</taxon>
        <taxon>Embryophyta</taxon>
        <taxon>Tracheophyta</taxon>
        <taxon>Spermatophyta</taxon>
        <taxon>Magnoliopsida</taxon>
        <taxon>eudicotyledons</taxon>
        <taxon>Gunneridae</taxon>
        <taxon>Pentapetalae</taxon>
        <taxon>asterids</taxon>
        <taxon>campanulids</taxon>
        <taxon>Asterales</taxon>
        <taxon>Asteraceae</taxon>
        <taxon>Carduoideae</taxon>
        <taxon>Cardueae</taxon>
        <taxon>Centaureinae</taxon>
        <taxon>Centaurea</taxon>
    </lineage>
</organism>
<evidence type="ECO:0000313" key="3">
    <source>
        <dbReference type="Proteomes" id="UP001172457"/>
    </source>
</evidence>
<dbReference type="InterPro" id="IPR036397">
    <property type="entry name" value="RNaseH_sf"/>
</dbReference>
<dbReference type="GO" id="GO:0015074">
    <property type="term" value="P:DNA integration"/>
    <property type="evidence" value="ECO:0007669"/>
    <property type="project" value="InterPro"/>
</dbReference>
<dbReference type="PANTHER" id="PTHR42648:SF22">
    <property type="entry name" value="REVERSE TRANSCRIPTASE TY1_COPIA-TYPE DOMAIN-CONTAINING PROTEIN"/>
    <property type="match status" value="1"/>
</dbReference>